<dbReference type="SUPFAM" id="SSF56176">
    <property type="entry name" value="FAD-binding/transporter-associated domain-like"/>
    <property type="match status" value="1"/>
</dbReference>
<dbReference type="InterPro" id="IPR005107">
    <property type="entry name" value="CO_DH_flav_C"/>
</dbReference>
<dbReference type="EMBL" id="JAFLQZ010000004">
    <property type="protein sequence ID" value="MBO0358106.1"/>
    <property type="molecule type" value="Genomic_DNA"/>
</dbReference>
<proteinExistence type="predicted"/>
<dbReference type="SUPFAM" id="SSF55447">
    <property type="entry name" value="CO dehydrogenase flavoprotein C-terminal domain-like"/>
    <property type="match status" value="1"/>
</dbReference>
<reference evidence="3" key="1">
    <citation type="submission" date="2021-03" db="EMBL/GenBank/DDBJ databases">
        <authorList>
            <person name="Kim M.K."/>
        </authorList>
    </citation>
    <scope>NUCLEOTIDE SEQUENCE</scope>
    <source>
        <strain evidence="3">BT186</strain>
    </source>
</reference>
<dbReference type="InterPro" id="IPR016166">
    <property type="entry name" value="FAD-bd_PCMH"/>
</dbReference>
<dbReference type="InterPro" id="IPR016169">
    <property type="entry name" value="FAD-bd_PCMH_sub2"/>
</dbReference>
<evidence type="ECO:0000259" key="2">
    <source>
        <dbReference type="PROSITE" id="PS51387"/>
    </source>
</evidence>
<dbReference type="Gene3D" id="3.30.465.10">
    <property type="match status" value="2"/>
</dbReference>
<dbReference type="InterPro" id="IPR051312">
    <property type="entry name" value="Diverse_Substr_Oxidored"/>
</dbReference>
<feature type="domain" description="FAD-binding PCMH-type" evidence="2">
    <location>
        <begin position="1"/>
        <end position="223"/>
    </location>
</feature>
<dbReference type="PANTHER" id="PTHR42659">
    <property type="entry name" value="XANTHINE DEHYDROGENASE SUBUNIT C-RELATED"/>
    <property type="match status" value="1"/>
</dbReference>
<accession>A0A939JAH5</accession>
<keyword evidence="1" id="KW-0285">Flavoprotein</keyword>
<dbReference type="RefSeq" id="WP_206984031.1">
    <property type="nucleotide sequence ID" value="NZ_JAFLQZ010000004.1"/>
</dbReference>
<dbReference type="GO" id="GO:0016491">
    <property type="term" value="F:oxidoreductase activity"/>
    <property type="evidence" value="ECO:0007669"/>
    <property type="project" value="InterPro"/>
</dbReference>
<dbReference type="AlphaFoldDB" id="A0A939JAH5"/>
<dbReference type="Gene3D" id="3.30.390.50">
    <property type="entry name" value="CO dehydrogenase flavoprotein, C-terminal domain"/>
    <property type="match status" value="1"/>
</dbReference>
<gene>
    <name evidence="3" type="ORF">J0X19_09140</name>
</gene>
<dbReference type="PROSITE" id="PS51387">
    <property type="entry name" value="FAD_PCMH"/>
    <property type="match status" value="1"/>
</dbReference>
<dbReference type="Gene3D" id="3.30.43.10">
    <property type="entry name" value="Uridine Diphospho-n-acetylenolpyruvylglucosamine Reductase, domain 2"/>
    <property type="match status" value="1"/>
</dbReference>
<sequence length="342" mass="36969">MNSFTYTSATAVDAAVREKSTNSKAAFVAGGTNLLDLMKENVERPTRLIGLNKLSDLATIENNPEGGLRLGALATNADTAWHPEVEKRYPLLSQTILAGASPQLRNMATNGGNLMQRTRCYYFYDLATPCNKREPGSGCSALNGFNRIHAILGASEHCIATYPSDMAVALAALEATVRVSGPQGERTIAFADFHRLPGDHPEIDNTLETGELITALDLPAQGFEKNFTYLKLRDRTSYAFAVVSVAVGLELEGNVIKEARIALGGVAHKPWRVVAVEETLRGATATEDNFREAATALLRDAQGYGSNNFKIELAKRAVVRALKQATEMNQPLDANAFLNSNP</sequence>
<evidence type="ECO:0000256" key="1">
    <source>
        <dbReference type="ARBA" id="ARBA00022827"/>
    </source>
</evidence>
<organism evidence="3 4">
    <name type="scientific">Hymenobacter telluris</name>
    <dbReference type="NCBI Taxonomy" id="2816474"/>
    <lineage>
        <taxon>Bacteria</taxon>
        <taxon>Pseudomonadati</taxon>
        <taxon>Bacteroidota</taxon>
        <taxon>Cytophagia</taxon>
        <taxon>Cytophagales</taxon>
        <taxon>Hymenobacteraceae</taxon>
        <taxon>Hymenobacter</taxon>
    </lineage>
</organism>
<keyword evidence="4" id="KW-1185">Reference proteome</keyword>
<comment type="caution">
    <text evidence="3">The sequence shown here is derived from an EMBL/GenBank/DDBJ whole genome shotgun (WGS) entry which is preliminary data.</text>
</comment>
<evidence type="ECO:0000313" key="3">
    <source>
        <dbReference type="EMBL" id="MBO0358106.1"/>
    </source>
</evidence>
<name>A0A939JAH5_9BACT</name>
<dbReference type="Proteomes" id="UP000664144">
    <property type="component" value="Unassembled WGS sequence"/>
</dbReference>
<dbReference type="InterPro" id="IPR016167">
    <property type="entry name" value="FAD-bd_PCMH_sub1"/>
</dbReference>
<evidence type="ECO:0000313" key="4">
    <source>
        <dbReference type="Proteomes" id="UP000664144"/>
    </source>
</evidence>
<dbReference type="PANTHER" id="PTHR42659:SF1">
    <property type="entry name" value="OXIDOREDUCTASE"/>
    <property type="match status" value="1"/>
</dbReference>
<dbReference type="InterPro" id="IPR036318">
    <property type="entry name" value="FAD-bd_PCMH-like_sf"/>
</dbReference>
<dbReference type="InterPro" id="IPR036683">
    <property type="entry name" value="CO_DH_flav_C_dom_sf"/>
</dbReference>
<dbReference type="InterPro" id="IPR002346">
    <property type="entry name" value="Mopterin_DH_FAD-bd"/>
</dbReference>
<dbReference type="Pfam" id="PF03450">
    <property type="entry name" value="CO_deh_flav_C"/>
    <property type="match status" value="1"/>
</dbReference>
<keyword evidence="1" id="KW-0274">FAD</keyword>
<dbReference type="GO" id="GO:0071949">
    <property type="term" value="F:FAD binding"/>
    <property type="evidence" value="ECO:0007669"/>
    <property type="project" value="InterPro"/>
</dbReference>
<dbReference type="SMART" id="SM01092">
    <property type="entry name" value="CO_deh_flav_C"/>
    <property type="match status" value="1"/>
</dbReference>
<protein>
    <submittedName>
        <fullName evidence="3">Xanthine dehydrogenase family protein subunit M</fullName>
    </submittedName>
</protein>
<dbReference type="Pfam" id="PF00941">
    <property type="entry name" value="FAD_binding_5"/>
    <property type="match status" value="1"/>
</dbReference>